<evidence type="ECO:0000256" key="1">
    <source>
        <dbReference type="PROSITE-ProRule" id="PRU00325"/>
    </source>
</evidence>
<evidence type="ECO:0000313" key="4">
    <source>
        <dbReference type="Proteomes" id="UP000827092"/>
    </source>
</evidence>
<keyword evidence="1" id="KW-0479">Metal-binding</keyword>
<dbReference type="InterPro" id="IPR007527">
    <property type="entry name" value="Znf_SWIM"/>
</dbReference>
<gene>
    <name evidence="3" type="ORF">JTE90_009430</name>
</gene>
<dbReference type="PANTHER" id="PTHR35385">
    <property type="entry name" value="PROTEIN B, PUTATIVE-RELATED-RELATED"/>
    <property type="match status" value="1"/>
</dbReference>
<dbReference type="EMBL" id="JAFNEN010000026">
    <property type="protein sequence ID" value="KAG8199593.1"/>
    <property type="molecule type" value="Genomic_DNA"/>
</dbReference>
<organism evidence="3 4">
    <name type="scientific">Oedothorax gibbosus</name>
    <dbReference type="NCBI Taxonomy" id="931172"/>
    <lineage>
        <taxon>Eukaryota</taxon>
        <taxon>Metazoa</taxon>
        <taxon>Ecdysozoa</taxon>
        <taxon>Arthropoda</taxon>
        <taxon>Chelicerata</taxon>
        <taxon>Arachnida</taxon>
        <taxon>Araneae</taxon>
        <taxon>Araneomorphae</taxon>
        <taxon>Entelegynae</taxon>
        <taxon>Araneoidea</taxon>
        <taxon>Linyphiidae</taxon>
        <taxon>Erigoninae</taxon>
        <taxon>Oedothorax</taxon>
    </lineage>
</organism>
<keyword evidence="4" id="KW-1185">Reference proteome</keyword>
<sequence>MNILKFRRIRQNVEKDKKWSAGTKNDYLVDARSACCSCPAGMFGKFCKHQFAVAHYFNVYLQNFPAVTTKDRHEIAHLALGDKTPTIDFYQPLIENCSTPIVQPDVEEQAIVPIATTVEVSSEKENEEIKKMVIEKMNKLLTETHAKTEGG</sequence>
<keyword evidence="1" id="KW-0862">Zinc</keyword>
<dbReference type="Proteomes" id="UP000827092">
    <property type="component" value="Unassembled WGS sequence"/>
</dbReference>
<protein>
    <recommendedName>
        <fullName evidence="2">SWIM-type domain-containing protein</fullName>
    </recommendedName>
</protein>
<dbReference type="PANTHER" id="PTHR35385:SF2">
    <property type="entry name" value="PROTEIN B, PUTATIVE-RELATED"/>
    <property type="match status" value="1"/>
</dbReference>
<dbReference type="GO" id="GO:0008270">
    <property type="term" value="F:zinc ion binding"/>
    <property type="evidence" value="ECO:0007669"/>
    <property type="project" value="UniProtKB-KW"/>
</dbReference>
<comment type="caution">
    <text evidence="3">The sequence shown here is derived from an EMBL/GenBank/DDBJ whole genome shotgun (WGS) entry which is preliminary data.</text>
</comment>
<keyword evidence="1" id="KW-0863">Zinc-finger</keyword>
<evidence type="ECO:0000313" key="3">
    <source>
        <dbReference type="EMBL" id="KAG8199593.1"/>
    </source>
</evidence>
<reference evidence="3 4" key="1">
    <citation type="journal article" date="2022" name="Nat. Ecol. Evol.">
        <title>A masculinizing supergene underlies an exaggerated male reproductive morph in a spider.</title>
        <authorList>
            <person name="Hendrickx F."/>
            <person name="De Corte Z."/>
            <person name="Sonet G."/>
            <person name="Van Belleghem S.M."/>
            <person name="Kostlbacher S."/>
            <person name="Vangestel C."/>
        </authorList>
    </citation>
    <scope>NUCLEOTIDE SEQUENCE [LARGE SCALE GENOMIC DNA]</scope>
    <source>
        <strain evidence="3">W744_W776</strain>
    </source>
</reference>
<accession>A0AAV6VUU8</accession>
<evidence type="ECO:0000259" key="2">
    <source>
        <dbReference type="PROSITE" id="PS50966"/>
    </source>
</evidence>
<proteinExistence type="predicted"/>
<dbReference type="PROSITE" id="PS50966">
    <property type="entry name" value="ZF_SWIM"/>
    <property type="match status" value="1"/>
</dbReference>
<name>A0AAV6VUU8_9ARAC</name>
<dbReference type="AlphaFoldDB" id="A0AAV6VUU8"/>
<feature type="domain" description="SWIM-type" evidence="2">
    <location>
        <begin position="27"/>
        <end position="58"/>
    </location>
</feature>